<organism evidence="4 5">
    <name type="scientific">Candidatus Reconcilbacillus cellulovorans</name>
    <dbReference type="NCBI Taxonomy" id="1906605"/>
    <lineage>
        <taxon>Bacteria</taxon>
        <taxon>Bacillati</taxon>
        <taxon>Bacillota</taxon>
        <taxon>Bacilli</taxon>
        <taxon>Bacillales</taxon>
        <taxon>Paenibacillaceae</taxon>
        <taxon>Candidatus Reconcilbacillus</taxon>
    </lineage>
</organism>
<sequence>MADDEWWIEAEPFPFVCGRKDTALLIIDMQNDFCSPGGFAERLGNDISPARAIIPQIAELLRRFRELGLPVIHTREGHLPDLSDCPPGKLFRSRRCGAGIGDPGPMGRLLIRGERGHDIVPELAPLPGEPVIDKPGKGAFYRTGLEERLRSAGIRRLIVTGVTTHVCVHTTIREANDRGFDCLLVTDATAAYDPRDHEAAVRMTVQQGGIFGWAAPTAAILVALSGADSRIEKRTAADFGSVKGG</sequence>
<dbReference type="InterPro" id="IPR050272">
    <property type="entry name" value="Isochorismatase-like_hydrls"/>
</dbReference>
<keyword evidence="2 4" id="KW-0378">Hydrolase</keyword>
<evidence type="ECO:0000256" key="1">
    <source>
        <dbReference type="ARBA" id="ARBA00006336"/>
    </source>
</evidence>
<reference evidence="4 5" key="1">
    <citation type="submission" date="2016-12" db="EMBL/GenBank/DDBJ databases">
        <title>Candidatus Reconcilibacillus cellulovorans genome.</title>
        <authorList>
            <person name="Kolinko S."/>
            <person name="Wu Y.-W."/>
            <person name="Tachea F."/>
            <person name="Denzel E."/>
            <person name="Hiras J."/>
            <person name="Baecker N."/>
            <person name="Chan L.J."/>
            <person name="Eichorst S.A."/>
            <person name="Frey D."/>
            <person name="Adams P.D."/>
            <person name="Pray T."/>
            <person name="Tanjore D."/>
            <person name="Petzold C.J."/>
            <person name="Gladden J.M."/>
            <person name="Simmons B.A."/>
            <person name="Singer S.W."/>
        </authorList>
    </citation>
    <scope>NUCLEOTIDE SEQUENCE [LARGE SCALE GENOMIC DNA]</scope>
    <source>
        <strain evidence="4">JTherm</strain>
    </source>
</reference>
<evidence type="ECO:0000256" key="2">
    <source>
        <dbReference type="ARBA" id="ARBA00022801"/>
    </source>
</evidence>
<evidence type="ECO:0000259" key="3">
    <source>
        <dbReference type="Pfam" id="PF00857"/>
    </source>
</evidence>
<comment type="similarity">
    <text evidence="1">Belongs to the isochorismatase family.</text>
</comment>
<dbReference type="InterPro" id="IPR036380">
    <property type="entry name" value="Isochorismatase-like_sf"/>
</dbReference>
<dbReference type="Gene3D" id="3.40.50.850">
    <property type="entry name" value="Isochorismatase-like"/>
    <property type="match status" value="1"/>
</dbReference>
<name>A0A2A6DYK0_9BACL</name>
<dbReference type="AlphaFoldDB" id="A0A2A6DYK0"/>
<dbReference type="GO" id="GO:0016787">
    <property type="term" value="F:hydrolase activity"/>
    <property type="evidence" value="ECO:0007669"/>
    <property type="project" value="UniProtKB-KW"/>
</dbReference>
<dbReference type="EMBL" id="MOXJ01000032">
    <property type="protein sequence ID" value="PDO09646.1"/>
    <property type="molecule type" value="Genomic_DNA"/>
</dbReference>
<evidence type="ECO:0000313" key="5">
    <source>
        <dbReference type="Proteomes" id="UP000243688"/>
    </source>
</evidence>
<protein>
    <submittedName>
        <fullName evidence="4">Cysteine hydrolase</fullName>
    </submittedName>
</protein>
<gene>
    <name evidence="4" type="ORF">BLM47_11420</name>
</gene>
<accession>A0A2A6DYK0</accession>
<dbReference type="PANTHER" id="PTHR43540">
    <property type="entry name" value="PEROXYUREIDOACRYLATE/UREIDOACRYLATE AMIDOHYDROLASE-RELATED"/>
    <property type="match status" value="1"/>
</dbReference>
<dbReference type="SUPFAM" id="SSF52499">
    <property type="entry name" value="Isochorismatase-like hydrolases"/>
    <property type="match status" value="1"/>
</dbReference>
<proteinExistence type="inferred from homology"/>
<dbReference type="Proteomes" id="UP000243688">
    <property type="component" value="Unassembled WGS sequence"/>
</dbReference>
<comment type="caution">
    <text evidence="4">The sequence shown here is derived from an EMBL/GenBank/DDBJ whole genome shotgun (WGS) entry which is preliminary data.</text>
</comment>
<dbReference type="CDD" id="cd00431">
    <property type="entry name" value="cysteine_hydrolases"/>
    <property type="match status" value="1"/>
</dbReference>
<feature type="domain" description="Isochorismatase-like" evidence="3">
    <location>
        <begin position="22"/>
        <end position="210"/>
    </location>
</feature>
<evidence type="ECO:0000313" key="4">
    <source>
        <dbReference type="EMBL" id="PDO09646.1"/>
    </source>
</evidence>
<dbReference type="PANTHER" id="PTHR43540:SF9">
    <property type="entry name" value="FAMILY HYDROLASE, PUTATIVE (AFU_ORTHOLOGUE AFUA_2G08700)-RELATED"/>
    <property type="match status" value="1"/>
</dbReference>
<dbReference type="Pfam" id="PF00857">
    <property type="entry name" value="Isochorismatase"/>
    <property type="match status" value="1"/>
</dbReference>
<dbReference type="InterPro" id="IPR000868">
    <property type="entry name" value="Isochorismatase-like_dom"/>
</dbReference>